<evidence type="ECO:0000256" key="1">
    <source>
        <dbReference type="SAM" id="MobiDB-lite"/>
    </source>
</evidence>
<sequence>MTRFSADAVVRFARSEPGDEQERAAERQHHNRQQKSEIVGGSHKTLAAGRST</sequence>
<organism evidence="2 3">
    <name type="scientific">Rhizobium mongolense</name>
    <dbReference type="NCBI Taxonomy" id="57676"/>
    <lineage>
        <taxon>Bacteria</taxon>
        <taxon>Pseudomonadati</taxon>
        <taxon>Pseudomonadota</taxon>
        <taxon>Alphaproteobacteria</taxon>
        <taxon>Hyphomicrobiales</taxon>
        <taxon>Rhizobiaceae</taxon>
        <taxon>Rhizobium/Agrobacterium group</taxon>
        <taxon>Rhizobium</taxon>
    </lineage>
</organism>
<dbReference type="EMBL" id="JACIGM010000001">
    <property type="protein sequence ID" value="MBB4272972.1"/>
    <property type="molecule type" value="Genomic_DNA"/>
</dbReference>
<evidence type="ECO:0000313" key="2">
    <source>
        <dbReference type="EMBL" id="MBB4272972.1"/>
    </source>
</evidence>
<accession>A0A7W6RIN7</accession>
<comment type="caution">
    <text evidence="2">The sequence shown here is derived from an EMBL/GenBank/DDBJ whole genome shotgun (WGS) entry which is preliminary data.</text>
</comment>
<dbReference type="RefSeq" id="WP_183922978.1">
    <property type="nucleotide sequence ID" value="NZ_JACIGM010000001.1"/>
</dbReference>
<name>A0A7W6RIN7_9HYPH</name>
<proteinExistence type="predicted"/>
<feature type="compositionally biased region" description="Basic and acidic residues" evidence="1">
    <location>
        <begin position="13"/>
        <end position="28"/>
    </location>
</feature>
<feature type="region of interest" description="Disordered" evidence="1">
    <location>
        <begin position="1"/>
        <end position="52"/>
    </location>
</feature>
<gene>
    <name evidence="2" type="ORF">GGE12_000714</name>
</gene>
<dbReference type="Proteomes" id="UP000533641">
    <property type="component" value="Unassembled WGS sequence"/>
</dbReference>
<evidence type="ECO:0000313" key="3">
    <source>
        <dbReference type="Proteomes" id="UP000533641"/>
    </source>
</evidence>
<reference evidence="2 3" key="1">
    <citation type="submission" date="2020-08" db="EMBL/GenBank/DDBJ databases">
        <title>Genomic Encyclopedia of Type Strains, Phase IV (KMG-V): Genome sequencing to study the core and pangenomes of soil and plant-associated prokaryotes.</title>
        <authorList>
            <person name="Whitman W."/>
        </authorList>
    </citation>
    <scope>NUCLEOTIDE SEQUENCE [LARGE SCALE GENOMIC DNA]</scope>
    <source>
        <strain evidence="2 3">SEMIA 402</strain>
    </source>
</reference>
<dbReference type="AlphaFoldDB" id="A0A7W6RIN7"/>
<protein>
    <submittedName>
        <fullName evidence="2">Uncharacterized protein</fullName>
    </submittedName>
</protein>